<gene>
    <name evidence="1" type="ORF">SAMN06295900_12031</name>
</gene>
<sequence>MQENPVDAVYWPFGNWSYNAPVLKAQRPAGISFSKAQETELMHVQFAYAAISKATDGEASIGLVARRPVSGVGVPEQATAGRLSPARALLDQESEVLIRAAGQRSTSPFVAILSVGGGVRAGGRRGVAPRVRREHGFGHGACAVFGIVKM</sequence>
<organism evidence="1 2">
    <name type="scientific">Trinickia caryophylli</name>
    <name type="common">Paraburkholderia caryophylli</name>
    <dbReference type="NCBI Taxonomy" id="28094"/>
    <lineage>
        <taxon>Bacteria</taxon>
        <taxon>Pseudomonadati</taxon>
        <taxon>Pseudomonadota</taxon>
        <taxon>Betaproteobacteria</taxon>
        <taxon>Burkholderiales</taxon>
        <taxon>Burkholderiaceae</taxon>
        <taxon>Trinickia</taxon>
    </lineage>
</organism>
<proteinExistence type="predicted"/>
<dbReference type="EMBL" id="FXAH01000020">
    <property type="protein sequence ID" value="SMF77898.1"/>
    <property type="molecule type" value="Genomic_DNA"/>
</dbReference>
<evidence type="ECO:0000313" key="2">
    <source>
        <dbReference type="Proteomes" id="UP000192911"/>
    </source>
</evidence>
<name>A0A1X7H0X8_TRICW</name>
<accession>A0A1X7H0X8</accession>
<dbReference type="Proteomes" id="UP000192911">
    <property type="component" value="Unassembled WGS sequence"/>
</dbReference>
<reference evidence="2" key="1">
    <citation type="submission" date="2017-04" db="EMBL/GenBank/DDBJ databases">
        <authorList>
            <person name="Varghese N."/>
            <person name="Submissions S."/>
        </authorList>
    </citation>
    <scope>NUCLEOTIDE SEQUENCE [LARGE SCALE GENOMIC DNA]</scope>
    <source>
        <strain evidence="2">Ballard 720</strain>
    </source>
</reference>
<protein>
    <submittedName>
        <fullName evidence="1">Uncharacterized protein</fullName>
    </submittedName>
</protein>
<dbReference type="STRING" id="28094.SAMN06295900_12031"/>
<evidence type="ECO:0000313" key="1">
    <source>
        <dbReference type="EMBL" id="SMF77898.1"/>
    </source>
</evidence>
<keyword evidence="2" id="KW-1185">Reference proteome</keyword>
<dbReference type="AlphaFoldDB" id="A0A1X7H0X8"/>